<dbReference type="EMBL" id="UINC01118319">
    <property type="protein sequence ID" value="SVC91373.1"/>
    <property type="molecule type" value="Genomic_DNA"/>
</dbReference>
<organism evidence="1">
    <name type="scientific">marine metagenome</name>
    <dbReference type="NCBI Taxonomy" id="408172"/>
    <lineage>
        <taxon>unclassified sequences</taxon>
        <taxon>metagenomes</taxon>
        <taxon>ecological metagenomes</taxon>
    </lineage>
</organism>
<reference evidence="1" key="1">
    <citation type="submission" date="2018-05" db="EMBL/GenBank/DDBJ databases">
        <authorList>
            <person name="Lanie J.A."/>
            <person name="Ng W.-L."/>
            <person name="Kazmierczak K.M."/>
            <person name="Andrzejewski T.M."/>
            <person name="Davidsen T.M."/>
            <person name="Wayne K.J."/>
            <person name="Tettelin H."/>
            <person name="Glass J.I."/>
            <person name="Rusch D."/>
            <person name="Podicherti R."/>
            <person name="Tsui H.-C.T."/>
            <person name="Winkler M.E."/>
        </authorList>
    </citation>
    <scope>NUCLEOTIDE SEQUENCE</scope>
</reference>
<accession>A0A382R0X7</accession>
<sequence>MSIRKLVKTEGLVETSVVAEEVLGCTEPRCQISKHTSRARVSIMLGKVLGTKFYLNMFGGRARLDVETIDSGQLHLGVLKYFINKDKFKDLTHKTN</sequence>
<protein>
    <submittedName>
        <fullName evidence="1">Uncharacterized protein</fullName>
    </submittedName>
</protein>
<dbReference type="AlphaFoldDB" id="A0A382R0X7"/>
<evidence type="ECO:0000313" key="1">
    <source>
        <dbReference type="EMBL" id="SVC91373.1"/>
    </source>
</evidence>
<name>A0A382R0X7_9ZZZZ</name>
<gene>
    <name evidence="1" type="ORF">METZ01_LOCUS344227</name>
</gene>
<proteinExistence type="predicted"/>